<dbReference type="RefSeq" id="WP_230067337.1">
    <property type="nucleotide sequence ID" value="NZ_BAABLL010000003.1"/>
</dbReference>
<keyword evidence="2" id="KW-1003">Cell membrane</keyword>
<reference evidence="12" key="1">
    <citation type="journal article" date="2019" name="Int. J. Syst. Evol. Microbiol.">
        <title>The Global Catalogue of Microorganisms (GCM) 10K type strain sequencing project: providing services to taxonomists for standard genome sequencing and annotation.</title>
        <authorList>
            <consortium name="The Broad Institute Genomics Platform"/>
            <consortium name="The Broad Institute Genome Sequencing Center for Infectious Disease"/>
            <person name="Wu L."/>
            <person name="Ma J."/>
        </authorList>
    </citation>
    <scope>NUCLEOTIDE SEQUENCE [LARGE SCALE GENOMIC DNA]</scope>
    <source>
        <strain evidence="12">CGMCC 1.10698</strain>
    </source>
</reference>
<keyword evidence="3 8" id="KW-0500">Molybdenum</keyword>
<dbReference type="Gene3D" id="2.40.50.100">
    <property type="match status" value="1"/>
</dbReference>
<keyword evidence="1" id="KW-0813">Transport</keyword>
<dbReference type="InterPro" id="IPR005116">
    <property type="entry name" value="Transp-assoc_OB_typ1"/>
</dbReference>
<keyword evidence="7" id="KW-0472">Membrane</keyword>
<feature type="domain" description="Mop" evidence="10">
    <location>
        <begin position="330"/>
        <end position="391"/>
    </location>
</feature>
<dbReference type="GO" id="GO:0005524">
    <property type="term" value="F:ATP binding"/>
    <property type="evidence" value="ECO:0007669"/>
    <property type="project" value="UniProtKB-KW"/>
</dbReference>
<evidence type="ECO:0000256" key="8">
    <source>
        <dbReference type="PROSITE-ProRule" id="PRU01213"/>
    </source>
</evidence>
<feature type="domain" description="ABC transporter" evidence="9">
    <location>
        <begin position="1"/>
        <end position="252"/>
    </location>
</feature>
<keyword evidence="6" id="KW-1278">Translocase</keyword>
<dbReference type="InterPro" id="IPR027417">
    <property type="entry name" value="P-loop_NTPase"/>
</dbReference>
<dbReference type="SMART" id="SM00382">
    <property type="entry name" value="AAA"/>
    <property type="match status" value="1"/>
</dbReference>
<evidence type="ECO:0000313" key="12">
    <source>
        <dbReference type="Proteomes" id="UP001595773"/>
    </source>
</evidence>
<dbReference type="Gene3D" id="3.40.50.300">
    <property type="entry name" value="P-loop containing nucleotide triphosphate hydrolases"/>
    <property type="match status" value="1"/>
</dbReference>
<evidence type="ECO:0000256" key="4">
    <source>
        <dbReference type="ARBA" id="ARBA00022741"/>
    </source>
</evidence>
<dbReference type="InterPro" id="IPR003439">
    <property type="entry name" value="ABC_transporter-like_ATP-bd"/>
</dbReference>
<organism evidence="11 12">
    <name type="scientific">Arthrobacter cryoconiti</name>
    <dbReference type="NCBI Taxonomy" id="748907"/>
    <lineage>
        <taxon>Bacteria</taxon>
        <taxon>Bacillati</taxon>
        <taxon>Actinomycetota</taxon>
        <taxon>Actinomycetes</taxon>
        <taxon>Micrococcales</taxon>
        <taxon>Micrococcaceae</taxon>
        <taxon>Arthrobacter</taxon>
    </lineage>
</organism>
<dbReference type="InterPro" id="IPR004606">
    <property type="entry name" value="Mop_domain"/>
</dbReference>
<dbReference type="Proteomes" id="UP001595773">
    <property type="component" value="Unassembled WGS sequence"/>
</dbReference>
<dbReference type="PROSITE" id="PS51866">
    <property type="entry name" value="MOP"/>
    <property type="match status" value="1"/>
</dbReference>
<evidence type="ECO:0000256" key="1">
    <source>
        <dbReference type="ARBA" id="ARBA00022448"/>
    </source>
</evidence>
<dbReference type="SUPFAM" id="SSF50331">
    <property type="entry name" value="MOP-like"/>
    <property type="match status" value="1"/>
</dbReference>
<dbReference type="PROSITE" id="PS00211">
    <property type="entry name" value="ABC_TRANSPORTER_1"/>
    <property type="match status" value="1"/>
</dbReference>
<sequence>MSLDFHAVLAERNLNATISVGPVETVAIMGPNGAGKSSLIQILSGLLKPDAGQATLGDRVLFRVGPASADCSSSGTTHSARTASAASSWLSPHERGIGLLAQDPLLFPHLSVAENVAFGPRSQGRGKRAAMESAQKWLGEVDAVELSVRKPAQLSGGQAQRVALARALATEPELLLLDEPMAALDVNTAPFLRSLLKRVLEHRCAIIVTHDVLDALMLADRIIIMEQGRIIEQGPTAAVLAHPRSPFAASLAGLNVLSGALEGTSVQTPDAGAVVGRLATSQGAEFLATLGSESPATSRTSELPLASADGSMAVAAFAPSAVSVFLERPQGSPRNCFAVTVTELEPHGDHIRVRAGRLSADISPAAMAELGLVPGSAVFFVVKAAEVAIYPA</sequence>
<evidence type="ECO:0000256" key="2">
    <source>
        <dbReference type="ARBA" id="ARBA00022475"/>
    </source>
</evidence>
<comment type="caution">
    <text evidence="11">The sequence shown here is derived from an EMBL/GenBank/DDBJ whole genome shotgun (WGS) entry which is preliminary data.</text>
</comment>
<gene>
    <name evidence="11" type="ORF">ACFOW9_06790</name>
</gene>
<dbReference type="PROSITE" id="PS50893">
    <property type="entry name" value="ABC_TRANSPORTER_2"/>
    <property type="match status" value="1"/>
</dbReference>
<evidence type="ECO:0000256" key="3">
    <source>
        <dbReference type="ARBA" id="ARBA00022505"/>
    </source>
</evidence>
<evidence type="ECO:0000256" key="7">
    <source>
        <dbReference type="ARBA" id="ARBA00023136"/>
    </source>
</evidence>
<evidence type="ECO:0000256" key="5">
    <source>
        <dbReference type="ARBA" id="ARBA00022840"/>
    </source>
</evidence>
<keyword evidence="12" id="KW-1185">Reference proteome</keyword>
<evidence type="ECO:0000259" key="9">
    <source>
        <dbReference type="PROSITE" id="PS50893"/>
    </source>
</evidence>
<evidence type="ECO:0000259" key="10">
    <source>
        <dbReference type="PROSITE" id="PS51866"/>
    </source>
</evidence>
<dbReference type="Pfam" id="PF00005">
    <property type="entry name" value="ABC_tran"/>
    <property type="match status" value="1"/>
</dbReference>
<keyword evidence="4" id="KW-0547">Nucleotide-binding</keyword>
<dbReference type="InterPro" id="IPR017871">
    <property type="entry name" value="ABC_transporter-like_CS"/>
</dbReference>
<protein>
    <submittedName>
        <fullName evidence="11">Sulfate/molybdate ABC transporter ATP-binding protein</fullName>
    </submittedName>
</protein>
<dbReference type="InterPro" id="IPR050334">
    <property type="entry name" value="Molybdenum_import_ModC"/>
</dbReference>
<evidence type="ECO:0000256" key="6">
    <source>
        <dbReference type="ARBA" id="ARBA00022967"/>
    </source>
</evidence>
<dbReference type="SUPFAM" id="SSF52540">
    <property type="entry name" value="P-loop containing nucleoside triphosphate hydrolases"/>
    <property type="match status" value="1"/>
</dbReference>
<proteinExistence type="predicted"/>
<dbReference type="PANTHER" id="PTHR43514:SF1">
    <property type="entry name" value="SULFATE_THIOSULFATE IMPORT ATP-BINDING PROTEIN CYSA"/>
    <property type="match status" value="1"/>
</dbReference>
<dbReference type="PANTHER" id="PTHR43514">
    <property type="entry name" value="ABC TRANSPORTER I FAMILY MEMBER 10"/>
    <property type="match status" value="1"/>
</dbReference>
<name>A0ABV8R1L0_9MICC</name>
<dbReference type="InterPro" id="IPR003593">
    <property type="entry name" value="AAA+_ATPase"/>
</dbReference>
<dbReference type="InterPro" id="IPR008995">
    <property type="entry name" value="Mo/tungstate-bd_C_term_dom"/>
</dbReference>
<dbReference type="EMBL" id="JBHSCQ010000006">
    <property type="protein sequence ID" value="MFC4265303.1"/>
    <property type="molecule type" value="Genomic_DNA"/>
</dbReference>
<evidence type="ECO:0000313" key="11">
    <source>
        <dbReference type="EMBL" id="MFC4265303.1"/>
    </source>
</evidence>
<keyword evidence="5 11" id="KW-0067">ATP-binding</keyword>
<accession>A0ABV8R1L0</accession>
<dbReference type="Pfam" id="PF03459">
    <property type="entry name" value="TOBE"/>
    <property type="match status" value="1"/>
</dbReference>